<dbReference type="InterPro" id="IPR000551">
    <property type="entry name" value="MerR-type_HTH_dom"/>
</dbReference>
<organism evidence="6 7">
    <name type="scientific">Lacrimispora xylanisolvens</name>
    <dbReference type="NCBI Taxonomy" id="384636"/>
    <lineage>
        <taxon>Bacteria</taxon>
        <taxon>Bacillati</taxon>
        <taxon>Bacillota</taxon>
        <taxon>Clostridia</taxon>
        <taxon>Lachnospirales</taxon>
        <taxon>Lachnospiraceae</taxon>
        <taxon>Lacrimispora</taxon>
    </lineage>
</organism>
<keyword evidence="1" id="KW-0805">Transcription regulation</keyword>
<dbReference type="SUPFAM" id="SSF46955">
    <property type="entry name" value="Putative DNA-binding domain"/>
    <property type="match status" value="1"/>
</dbReference>
<keyword evidence="4" id="KW-0812">Transmembrane</keyword>
<evidence type="ECO:0000313" key="6">
    <source>
        <dbReference type="EMBL" id="PPK81939.1"/>
    </source>
</evidence>
<dbReference type="Proteomes" id="UP000237749">
    <property type="component" value="Unassembled WGS sequence"/>
</dbReference>
<evidence type="ECO:0000256" key="4">
    <source>
        <dbReference type="SAM" id="Phobius"/>
    </source>
</evidence>
<sequence length="299" mass="35561">MNIKEVEQRTGVSAQNIRFYEKAELFSTKRNPDNGYREYSENDVRILKVIKMLRMLDMPLEQIKLVLHDKENLSNSLDKQQHILEKRISDDKNAIEFCKALKKKQITIDELNVEEYLQSMEKEHFFTSWIKDYKEVIDYEHERVITFTPDDAIINSYDFENVLYKYAMERDMEIEFTKKGMYPEFTLDGIEYSAERNYARGGGLPVAIVRCTRKDMAETKEEYKHGRKKWLRFLHIYLPGILVALFIIVTSGKNSVRQLFSSIEGLILLGVIIIVCLANAFRNYYFYWNRDNKYEDKEK</sequence>
<proteinExistence type="predicted"/>
<name>A0A2S6HVG7_9FIRM</name>
<evidence type="ECO:0000259" key="5">
    <source>
        <dbReference type="PROSITE" id="PS50937"/>
    </source>
</evidence>
<dbReference type="Pfam" id="PF13411">
    <property type="entry name" value="MerR_1"/>
    <property type="match status" value="1"/>
</dbReference>
<reference evidence="6 7" key="1">
    <citation type="submission" date="2018-02" db="EMBL/GenBank/DDBJ databases">
        <title>Genomic Encyclopedia of Archaeal and Bacterial Type Strains, Phase II (KMG-II): from individual species to whole genera.</title>
        <authorList>
            <person name="Goeker M."/>
        </authorList>
    </citation>
    <scope>NUCLEOTIDE SEQUENCE [LARGE SCALE GENOMIC DNA]</scope>
    <source>
        <strain evidence="6 7">DSM 3808</strain>
    </source>
</reference>
<dbReference type="RefSeq" id="WP_104435994.1">
    <property type="nucleotide sequence ID" value="NZ_PTJA01000003.1"/>
</dbReference>
<dbReference type="InterPro" id="IPR047057">
    <property type="entry name" value="MerR_fam"/>
</dbReference>
<feature type="transmembrane region" description="Helical" evidence="4">
    <location>
        <begin position="230"/>
        <end position="249"/>
    </location>
</feature>
<evidence type="ECO:0000256" key="3">
    <source>
        <dbReference type="ARBA" id="ARBA00023163"/>
    </source>
</evidence>
<evidence type="ECO:0000313" key="7">
    <source>
        <dbReference type="Proteomes" id="UP000237749"/>
    </source>
</evidence>
<evidence type="ECO:0000256" key="2">
    <source>
        <dbReference type="ARBA" id="ARBA00023125"/>
    </source>
</evidence>
<dbReference type="PANTHER" id="PTHR30204:SF94">
    <property type="entry name" value="HEAVY METAL-DEPENDENT TRANSCRIPTIONAL REGULATOR HI_0293-RELATED"/>
    <property type="match status" value="1"/>
</dbReference>
<protein>
    <submittedName>
        <fullName evidence="6">DNA-binding transcriptional MerR regulator</fullName>
    </submittedName>
</protein>
<keyword evidence="3" id="KW-0804">Transcription</keyword>
<dbReference type="InterPro" id="IPR009061">
    <property type="entry name" value="DNA-bd_dom_put_sf"/>
</dbReference>
<dbReference type="CDD" id="cd00592">
    <property type="entry name" value="HTH_MerR-like"/>
    <property type="match status" value="1"/>
</dbReference>
<dbReference type="PROSITE" id="PS50937">
    <property type="entry name" value="HTH_MERR_2"/>
    <property type="match status" value="1"/>
</dbReference>
<comment type="caution">
    <text evidence="6">The sequence shown here is derived from an EMBL/GenBank/DDBJ whole genome shotgun (WGS) entry which is preliminary data.</text>
</comment>
<accession>A0A2S6HVG7</accession>
<dbReference type="EMBL" id="PTJA01000003">
    <property type="protein sequence ID" value="PPK81939.1"/>
    <property type="molecule type" value="Genomic_DNA"/>
</dbReference>
<feature type="domain" description="HTH merR-type" evidence="5">
    <location>
        <begin position="1"/>
        <end position="69"/>
    </location>
</feature>
<keyword evidence="4" id="KW-0472">Membrane</keyword>
<keyword evidence="4" id="KW-1133">Transmembrane helix</keyword>
<keyword evidence="7" id="KW-1185">Reference proteome</keyword>
<dbReference type="GO" id="GO:0003677">
    <property type="term" value="F:DNA binding"/>
    <property type="evidence" value="ECO:0007669"/>
    <property type="project" value="UniProtKB-KW"/>
</dbReference>
<dbReference type="Gene3D" id="1.10.1660.10">
    <property type="match status" value="1"/>
</dbReference>
<dbReference type="AlphaFoldDB" id="A0A2S6HVG7"/>
<feature type="transmembrane region" description="Helical" evidence="4">
    <location>
        <begin position="261"/>
        <end position="281"/>
    </location>
</feature>
<gene>
    <name evidence="6" type="ORF">BXY41_103148</name>
</gene>
<evidence type="ECO:0000256" key="1">
    <source>
        <dbReference type="ARBA" id="ARBA00023015"/>
    </source>
</evidence>
<dbReference type="SMART" id="SM00422">
    <property type="entry name" value="HTH_MERR"/>
    <property type="match status" value="1"/>
</dbReference>
<dbReference type="OrthoDB" id="9810140at2"/>
<dbReference type="PANTHER" id="PTHR30204">
    <property type="entry name" value="REDOX-CYCLING DRUG-SENSING TRANSCRIPTIONAL ACTIVATOR SOXR"/>
    <property type="match status" value="1"/>
</dbReference>
<dbReference type="GO" id="GO:0003700">
    <property type="term" value="F:DNA-binding transcription factor activity"/>
    <property type="evidence" value="ECO:0007669"/>
    <property type="project" value="InterPro"/>
</dbReference>
<keyword evidence="2 6" id="KW-0238">DNA-binding</keyword>